<comment type="caution">
    <text evidence="1">The sequence shown here is derived from an EMBL/GenBank/DDBJ whole genome shotgun (WGS) entry which is preliminary data.</text>
</comment>
<keyword evidence="2" id="KW-1185">Reference proteome</keyword>
<dbReference type="Proteomes" id="UP000823941">
    <property type="component" value="Chromosome 29"/>
</dbReference>
<proteinExistence type="predicted"/>
<name>A0ABQ7PT03_PLUXY</name>
<protein>
    <submittedName>
        <fullName evidence="1">Uncharacterized protein</fullName>
    </submittedName>
</protein>
<evidence type="ECO:0000313" key="1">
    <source>
        <dbReference type="EMBL" id="KAG7296034.1"/>
    </source>
</evidence>
<dbReference type="EMBL" id="JAHIBW010000029">
    <property type="protein sequence ID" value="KAG7296034.1"/>
    <property type="molecule type" value="Genomic_DNA"/>
</dbReference>
<reference evidence="1 2" key="1">
    <citation type="submission" date="2021-06" db="EMBL/GenBank/DDBJ databases">
        <title>A haploid diamondback moth (Plutella xylostella L.) genome assembly resolves 31 chromosomes and identifies a diamide resistance mutation.</title>
        <authorList>
            <person name="Ward C.M."/>
            <person name="Perry K.D."/>
            <person name="Baker G."/>
            <person name="Powis K."/>
            <person name="Heckel D.G."/>
            <person name="Baxter S.W."/>
        </authorList>
    </citation>
    <scope>NUCLEOTIDE SEQUENCE [LARGE SCALE GENOMIC DNA]</scope>
    <source>
        <strain evidence="1 2">LV</strain>
        <tissue evidence="1">Single pupa</tissue>
    </source>
</reference>
<accession>A0ABQ7PT03</accession>
<sequence length="54" mass="5643">MRILAWRIPVAWTCDAGEVGARVEGALLVQPMARRHGAAASGQPVRPGAPHAAD</sequence>
<organism evidence="1 2">
    <name type="scientific">Plutella xylostella</name>
    <name type="common">Diamondback moth</name>
    <name type="synonym">Plutella maculipennis</name>
    <dbReference type="NCBI Taxonomy" id="51655"/>
    <lineage>
        <taxon>Eukaryota</taxon>
        <taxon>Metazoa</taxon>
        <taxon>Ecdysozoa</taxon>
        <taxon>Arthropoda</taxon>
        <taxon>Hexapoda</taxon>
        <taxon>Insecta</taxon>
        <taxon>Pterygota</taxon>
        <taxon>Neoptera</taxon>
        <taxon>Endopterygota</taxon>
        <taxon>Lepidoptera</taxon>
        <taxon>Glossata</taxon>
        <taxon>Ditrysia</taxon>
        <taxon>Yponomeutoidea</taxon>
        <taxon>Plutellidae</taxon>
        <taxon>Plutella</taxon>
    </lineage>
</organism>
<gene>
    <name evidence="1" type="ORF">JYU34_021130</name>
</gene>
<evidence type="ECO:0000313" key="2">
    <source>
        <dbReference type="Proteomes" id="UP000823941"/>
    </source>
</evidence>